<name>A0ABQ6HRB5_9MICO</name>
<dbReference type="Gene3D" id="3.40.630.10">
    <property type="entry name" value="Zn peptidases"/>
    <property type="match status" value="1"/>
</dbReference>
<reference evidence="2" key="1">
    <citation type="journal article" date="2019" name="Int. J. Syst. Evol. Microbiol.">
        <title>The Global Catalogue of Microorganisms (GCM) 10K type strain sequencing project: providing services to taxonomists for standard genome sequencing and annotation.</title>
        <authorList>
            <consortium name="The Broad Institute Genomics Platform"/>
            <consortium name="The Broad Institute Genome Sequencing Center for Infectious Disease"/>
            <person name="Wu L."/>
            <person name="Ma J."/>
        </authorList>
    </citation>
    <scope>NUCLEOTIDE SEQUENCE [LARGE SCALE GENOMIC DNA]</scope>
    <source>
        <strain evidence="2">NBRC 105830</strain>
    </source>
</reference>
<organism evidence="1 2">
    <name type="scientific">Arsenicicoccus piscis</name>
    <dbReference type="NCBI Taxonomy" id="673954"/>
    <lineage>
        <taxon>Bacteria</taxon>
        <taxon>Bacillati</taxon>
        <taxon>Actinomycetota</taxon>
        <taxon>Actinomycetes</taxon>
        <taxon>Micrococcales</taxon>
        <taxon>Intrasporangiaceae</taxon>
        <taxon>Arsenicicoccus</taxon>
    </lineage>
</organism>
<dbReference type="InterPro" id="IPR017439">
    <property type="entry name" value="Amidohydrolase"/>
</dbReference>
<dbReference type="PANTHER" id="PTHR11014">
    <property type="entry name" value="PEPTIDASE M20 FAMILY MEMBER"/>
    <property type="match status" value="1"/>
</dbReference>
<keyword evidence="2" id="KW-1185">Reference proteome</keyword>
<comment type="caution">
    <text evidence="1">The sequence shown here is derived from an EMBL/GenBank/DDBJ whole genome shotgun (WGS) entry which is preliminary data.</text>
</comment>
<sequence>MPRIAEGIAAAHGLEIDVRYVEEYPVTANTPAEADLARRTIETLFAGEPHRHTRWVDPLAGSEDFSFVLREVPCAFVGLGATAPGVDPRTADYNHSPRATFDDGVLADGAAVYAQLAIDKLTELAG</sequence>
<dbReference type="PANTHER" id="PTHR11014:SF63">
    <property type="entry name" value="METALLOPEPTIDASE, PUTATIVE (AFU_ORTHOLOGUE AFUA_6G09600)-RELATED"/>
    <property type="match status" value="1"/>
</dbReference>
<dbReference type="SUPFAM" id="SSF53187">
    <property type="entry name" value="Zn-dependent exopeptidases"/>
    <property type="match status" value="1"/>
</dbReference>
<dbReference type="Pfam" id="PF01546">
    <property type="entry name" value="Peptidase_M20"/>
    <property type="match status" value="1"/>
</dbReference>
<dbReference type="Proteomes" id="UP001157109">
    <property type="component" value="Unassembled WGS sequence"/>
</dbReference>
<evidence type="ECO:0008006" key="3">
    <source>
        <dbReference type="Google" id="ProtNLM"/>
    </source>
</evidence>
<protein>
    <recommendedName>
        <fullName evidence="3">M20/M25/M40 family metallo-hydrolase</fullName>
    </recommendedName>
</protein>
<dbReference type="InterPro" id="IPR002933">
    <property type="entry name" value="Peptidase_M20"/>
</dbReference>
<evidence type="ECO:0000313" key="2">
    <source>
        <dbReference type="Proteomes" id="UP001157109"/>
    </source>
</evidence>
<evidence type="ECO:0000313" key="1">
    <source>
        <dbReference type="EMBL" id="GMA20996.1"/>
    </source>
</evidence>
<dbReference type="Gene3D" id="3.30.70.360">
    <property type="match status" value="1"/>
</dbReference>
<gene>
    <name evidence="1" type="ORF">GCM10025862_30170</name>
</gene>
<proteinExistence type="predicted"/>
<accession>A0ABQ6HRB5</accession>
<dbReference type="EMBL" id="BSUJ01000001">
    <property type="protein sequence ID" value="GMA20996.1"/>
    <property type="molecule type" value="Genomic_DNA"/>
</dbReference>